<evidence type="ECO:0000256" key="3">
    <source>
        <dbReference type="ARBA" id="ARBA00037467"/>
    </source>
</evidence>
<dbReference type="AlphaFoldDB" id="E4WW27"/>
<proteinExistence type="inferred from homology"/>
<evidence type="ECO:0000256" key="1">
    <source>
        <dbReference type="ARBA" id="ARBA00005883"/>
    </source>
</evidence>
<dbReference type="OrthoDB" id="6591885at2759"/>
<dbReference type="InterPro" id="IPR003185">
    <property type="entry name" value="Proteasome_activ_PA28_N"/>
</dbReference>
<dbReference type="GO" id="GO:0005654">
    <property type="term" value="C:nucleoplasm"/>
    <property type="evidence" value="ECO:0007669"/>
    <property type="project" value="TreeGrafter"/>
</dbReference>
<dbReference type="InterPro" id="IPR036997">
    <property type="entry name" value="PA28_C_sf"/>
</dbReference>
<dbReference type="Pfam" id="PF02251">
    <property type="entry name" value="PA28_N"/>
    <property type="match status" value="1"/>
</dbReference>
<dbReference type="GO" id="GO:0005737">
    <property type="term" value="C:cytoplasm"/>
    <property type="evidence" value="ECO:0007669"/>
    <property type="project" value="TreeGrafter"/>
</dbReference>
<comment type="function">
    <text evidence="3">Implicated in immunoproteasome assembly and required for efficient antigen processing. The PA28 activator complex enhances the generation of class I binding peptides by altering the cleavage pattern of the proteasome.</text>
</comment>
<dbReference type="GO" id="GO:0061136">
    <property type="term" value="P:regulation of proteasomal protein catabolic process"/>
    <property type="evidence" value="ECO:0007669"/>
    <property type="project" value="TreeGrafter"/>
</dbReference>
<feature type="domain" description="Proteasome activator PA28 N-terminal" evidence="5">
    <location>
        <begin position="12"/>
        <end position="46"/>
    </location>
</feature>
<accession>E4WW27</accession>
<keyword evidence="2" id="KW-0647">Proteasome</keyword>
<evidence type="ECO:0000256" key="2">
    <source>
        <dbReference type="ARBA" id="ARBA00022942"/>
    </source>
</evidence>
<feature type="region of interest" description="Disordered" evidence="4">
    <location>
        <begin position="75"/>
        <end position="95"/>
    </location>
</feature>
<evidence type="ECO:0000259" key="5">
    <source>
        <dbReference type="Pfam" id="PF02251"/>
    </source>
</evidence>
<dbReference type="SUPFAM" id="SSF47216">
    <property type="entry name" value="Proteasome activator"/>
    <property type="match status" value="1"/>
</dbReference>
<dbReference type="PANTHER" id="PTHR10660">
    <property type="entry name" value="PROTEASOME REGULATOR PA28"/>
    <property type="match status" value="1"/>
</dbReference>
<dbReference type="Proteomes" id="UP000001307">
    <property type="component" value="Unassembled WGS sequence"/>
</dbReference>
<dbReference type="Pfam" id="PF02252">
    <property type="entry name" value="PA28_C"/>
    <property type="match status" value="1"/>
</dbReference>
<dbReference type="GO" id="GO:2000045">
    <property type="term" value="P:regulation of G1/S transition of mitotic cell cycle"/>
    <property type="evidence" value="ECO:0007669"/>
    <property type="project" value="TreeGrafter"/>
</dbReference>
<dbReference type="InterPro" id="IPR009077">
    <property type="entry name" value="Proteasome_activ_PA28"/>
</dbReference>
<dbReference type="InterPro" id="IPR003186">
    <property type="entry name" value="PA28_C"/>
</dbReference>
<evidence type="ECO:0000313" key="8">
    <source>
        <dbReference type="Proteomes" id="UP000001307"/>
    </source>
</evidence>
<dbReference type="GO" id="GO:0061133">
    <property type="term" value="F:endopeptidase activator activity"/>
    <property type="evidence" value="ECO:0007669"/>
    <property type="project" value="TreeGrafter"/>
</dbReference>
<dbReference type="GO" id="GO:0008537">
    <property type="term" value="C:proteasome activator complex"/>
    <property type="evidence" value="ECO:0007669"/>
    <property type="project" value="InterPro"/>
</dbReference>
<comment type="similarity">
    <text evidence="1">Belongs to the PA28 family.</text>
</comment>
<dbReference type="InterPro" id="IPR036252">
    <property type="entry name" value="Proteasome_activ_sf"/>
</dbReference>
<feature type="compositionally biased region" description="Acidic residues" evidence="4">
    <location>
        <begin position="75"/>
        <end position="90"/>
    </location>
</feature>
<gene>
    <name evidence="7" type="ORF">GSOID_T00009089001</name>
</gene>
<dbReference type="FunFam" id="1.20.120.180:FF:000002">
    <property type="entry name" value="Proteasome activator complex subunit 1"/>
    <property type="match status" value="1"/>
</dbReference>
<dbReference type="InParanoid" id="E4WW27"/>
<keyword evidence="8" id="KW-1185">Reference proteome</keyword>
<evidence type="ECO:0000259" key="6">
    <source>
        <dbReference type="Pfam" id="PF02252"/>
    </source>
</evidence>
<sequence>MSNNAEQPQLFNSYRAEVCSGAKEILHQTIPDKLEKLDNLIESNAMLQIGYCDEARQFSVDSLDKYENAMKEMQAEADEAAEGADEDEEEVPVKKTKIGASSEVSVGLSKSKASEMSEGAVDERLRIPVNKHIVDLYNILKPELIQLGQHCQQLKDWITIHVPRHEDGNNFGVEVQEEALNELQAIKDESTQTIEEQSSYHIARANIMEKIVQENNIEDLKIFVLDEDEKQCRRLRNVAMTVRTNYTTILDVITKNYDRLTNPRGNSDASVMY</sequence>
<reference evidence="7" key="1">
    <citation type="journal article" date="2010" name="Science">
        <title>Plasticity of animal genome architecture unmasked by rapid evolution of a pelagic tunicate.</title>
        <authorList>
            <person name="Denoeud F."/>
            <person name="Henriet S."/>
            <person name="Mungpakdee S."/>
            <person name="Aury J.M."/>
            <person name="Da Silva C."/>
            <person name="Brinkmann H."/>
            <person name="Mikhaleva J."/>
            <person name="Olsen L.C."/>
            <person name="Jubin C."/>
            <person name="Canestro C."/>
            <person name="Bouquet J.M."/>
            <person name="Danks G."/>
            <person name="Poulain J."/>
            <person name="Campsteijn C."/>
            <person name="Adamski M."/>
            <person name="Cross I."/>
            <person name="Yadetie F."/>
            <person name="Muffato M."/>
            <person name="Louis A."/>
            <person name="Butcher S."/>
            <person name="Tsagkogeorga G."/>
            <person name="Konrad A."/>
            <person name="Singh S."/>
            <person name="Jensen M.F."/>
            <person name="Cong E.H."/>
            <person name="Eikeseth-Otteraa H."/>
            <person name="Noel B."/>
            <person name="Anthouard V."/>
            <person name="Porcel B.M."/>
            <person name="Kachouri-Lafond R."/>
            <person name="Nishino A."/>
            <person name="Ugolini M."/>
            <person name="Chourrout P."/>
            <person name="Nishida H."/>
            <person name="Aasland R."/>
            <person name="Huzurbazar S."/>
            <person name="Westhof E."/>
            <person name="Delsuc F."/>
            <person name="Lehrach H."/>
            <person name="Reinhardt R."/>
            <person name="Weissenbach J."/>
            <person name="Roy S.W."/>
            <person name="Artiguenave F."/>
            <person name="Postlethwait J.H."/>
            <person name="Manak J.R."/>
            <person name="Thompson E.M."/>
            <person name="Jaillon O."/>
            <person name="Du Pasquier L."/>
            <person name="Boudinot P."/>
            <person name="Liberles D.A."/>
            <person name="Volff J.N."/>
            <person name="Philippe H."/>
            <person name="Lenhard B."/>
            <person name="Roest Crollius H."/>
            <person name="Wincker P."/>
            <person name="Chourrout D."/>
        </authorList>
    </citation>
    <scope>NUCLEOTIDE SEQUENCE [LARGE SCALE GENOMIC DNA]</scope>
</reference>
<name>E4WW27_OIKDI</name>
<dbReference type="Gene3D" id="1.20.120.180">
    <property type="entry name" value="Proteasome activator pa28, C-terminal domain"/>
    <property type="match status" value="1"/>
</dbReference>
<protein>
    <submittedName>
        <fullName evidence="7">Uncharacterized protein</fullName>
    </submittedName>
</protein>
<dbReference type="EMBL" id="FN653017">
    <property type="protein sequence ID" value="CBY21330.1"/>
    <property type="molecule type" value="Genomic_DNA"/>
</dbReference>
<evidence type="ECO:0000256" key="4">
    <source>
        <dbReference type="SAM" id="MobiDB-lite"/>
    </source>
</evidence>
<feature type="domain" description="Proteasome activator PA28 C-terminal" evidence="6">
    <location>
        <begin position="127"/>
        <end position="268"/>
    </location>
</feature>
<evidence type="ECO:0000313" key="7">
    <source>
        <dbReference type="EMBL" id="CBY21330.1"/>
    </source>
</evidence>
<dbReference type="PANTHER" id="PTHR10660:SF2">
    <property type="entry name" value="LD45860P"/>
    <property type="match status" value="1"/>
</dbReference>
<organism evidence="7">
    <name type="scientific">Oikopleura dioica</name>
    <name type="common">Tunicate</name>
    <dbReference type="NCBI Taxonomy" id="34765"/>
    <lineage>
        <taxon>Eukaryota</taxon>
        <taxon>Metazoa</taxon>
        <taxon>Chordata</taxon>
        <taxon>Tunicata</taxon>
        <taxon>Appendicularia</taxon>
        <taxon>Copelata</taxon>
        <taxon>Oikopleuridae</taxon>
        <taxon>Oikopleura</taxon>
    </lineage>
</organism>